<feature type="compositionally biased region" description="Low complexity" evidence="5">
    <location>
        <begin position="866"/>
        <end position="877"/>
    </location>
</feature>
<reference evidence="8" key="1">
    <citation type="submission" date="2022-02" db="EMBL/GenBank/DDBJ databases">
        <title>Atlantic sturgeon de novo genome assembly.</title>
        <authorList>
            <person name="Stock M."/>
            <person name="Klopp C."/>
            <person name="Guiguen Y."/>
            <person name="Cabau C."/>
            <person name="Parinello H."/>
            <person name="Santidrian Yebra-Pimentel E."/>
            <person name="Kuhl H."/>
            <person name="Dirks R.P."/>
            <person name="Guessner J."/>
            <person name="Wuertz S."/>
            <person name="Du K."/>
            <person name="Schartl M."/>
        </authorList>
    </citation>
    <scope>NUCLEOTIDE SEQUENCE</scope>
    <source>
        <strain evidence="8">STURGEONOMICS-FGT-2020</strain>
        <tissue evidence="8">Whole blood</tissue>
    </source>
</reference>
<feature type="domain" description="GAR" evidence="7">
    <location>
        <begin position="190"/>
        <end position="262"/>
    </location>
</feature>
<proteinExistence type="inferred from homology"/>
<dbReference type="SUPFAM" id="SSF47576">
    <property type="entry name" value="Calponin-homology domain, CH-domain"/>
    <property type="match status" value="1"/>
</dbReference>
<dbReference type="InterPro" id="IPR036534">
    <property type="entry name" value="GAR_dom_sf"/>
</dbReference>
<dbReference type="SUPFAM" id="SSF143575">
    <property type="entry name" value="GAS2 domain-like"/>
    <property type="match status" value="1"/>
</dbReference>
<evidence type="ECO:0000313" key="9">
    <source>
        <dbReference type="Proteomes" id="UP001230051"/>
    </source>
</evidence>
<dbReference type="GO" id="GO:0051015">
    <property type="term" value="F:actin filament binding"/>
    <property type="evidence" value="ECO:0007669"/>
    <property type="project" value="TreeGrafter"/>
</dbReference>
<dbReference type="EMBL" id="JAGXEW010000024">
    <property type="protein sequence ID" value="KAK1158394.1"/>
    <property type="molecule type" value="Genomic_DNA"/>
</dbReference>
<dbReference type="PANTHER" id="PTHR46756">
    <property type="entry name" value="TRANSGELIN"/>
    <property type="match status" value="1"/>
</dbReference>
<feature type="compositionally biased region" description="Polar residues" evidence="5">
    <location>
        <begin position="959"/>
        <end position="971"/>
    </location>
</feature>
<feature type="compositionally biased region" description="Polar residues" evidence="5">
    <location>
        <begin position="810"/>
        <end position="824"/>
    </location>
</feature>
<dbReference type="GO" id="GO:0008093">
    <property type="term" value="F:cytoskeletal anchor activity"/>
    <property type="evidence" value="ECO:0007669"/>
    <property type="project" value="TreeGrafter"/>
</dbReference>
<evidence type="ECO:0000256" key="3">
    <source>
        <dbReference type="ARBA" id="ARBA00023212"/>
    </source>
</evidence>
<evidence type="ECO:0000313" key="8">
    <source>
        <dbReference type="EMBL" id="KAK1158394.1"/>
    </source>
</evidence>
<evidence type="ECO:0000256" key="1">
    <source>
        <dbReference type="ARBA" id="ARBA00004245"/>
    </source>
</evidence>
<organism evidence="8 9">
    <name type="scientific">Acipenser oxyrinchus oxyrinchus</name>
    <dbReference type="NCBI Taxonomy" id="40147"/>
    <lineage>
        <taxon>Eukaryota</taxon>
        <taxon>Metazoa</taxon>
        <taxon>Chordata</taxon>
        <taxon>Craniata</taxon>
        <taxon>Vertebrata</taxon>
        <taxon>Euteleostomi</taxon>
        <taxon>Actinopterygii</taxon>
        <taxon>Chondrostei</taxon>
        <taxon>Acipenseriformes</taxon>
        <taxon>Acipenseridae</taxon>
        <taxon>Acipenser</taxon>
    </lineage>
</organism>
<dbReference type="InterPro" id="IPR036872">
    <property type="entry name" value="CH_dom_sf"/>
</dbReference>
<dbReference type="GO" id="GO:0051764">
    <property type="term" value="P:actin crosslink formation"/>
    <property type="evidence" value="ECO:0007669"/>
    <property type="project" value="TreeGrafter"/>
</dbReference>
<sequence>MSGMHSATKSIRPFRSSEEYLYAMKEDLAEWLKDLYGVEINVDTFLEVLETGSLLCHHANSVTQVAAEFLREYPSLAERMKLPRSGVTFVSSAQPATFLARDNISNFINWSRNQMHIKDVLMFETDDLVLRKNEKHFVLCLLEVARRASRFGMAAPVLIQLEEEIEEEIREELDLPPVETPKHKPLRRMSDFKNLDQMVQYLVSRCTCPSQFPMVKVSEGKYRVGDSSTLIFVRILRNHVMVRVGGGWDTLEHYLDKHDPCRCTSLSHKQAMRFGSPQRPVTPVTPVHEIKARLTPRQEGQGKPQSMLLLSRSQSPMPAVEWTPSAPSRGLRLSSTSSTSSTRLPASSPDVNGHNTGFRTPGDTAPTRVTERSATPSRRQLLGEGQAGSLQTASTRTGRDKTRTPPSPRLEGSLPRPSQPASGPRLEAQRSRTPLGFQRAEPAPQQQQNKDSRLAQTWTKSQFSESKTKQTPNRNSVELPVNNSSRPPTPSSNFHTMGGLTSGRPSTPNRCWSPTKQVLPKQEVKASPQTQISANTVRASSAITRSQSPIKQVTSKTASHPQNRPSTPLGNPNIGSRDGRKTPVNDGNPSPRRGLSVPRQNALRCASLGSMIRINMTEPGDMGDVFQQGQAFERLNNNHNNNTNRAMNRDRETVGEMERECLFTPPPIGPEQESELYRSLEDEILSNMQILDVDSDENNNTEDAGSEIPLGQDSTIQELSLASRLSVLTSVPSAAKAAHSQRTSTFSVSSAEGSRTPQTEPSFDAVIAELSRGQLALNKVDVESWVAKIPPKPIGQVEPGTATFRETRSMDSGSLTVTQPNRMGSWSSLGSSVESKEPAEAGRPDHQDPIASGPLTKVKSLDILDGSSTASSGSPGPLVKARTPSFKQKRGLKKPERVPSIYKLKLRSKIRPRQDTRPEKKPSKIPTPVSYRHARSSGADGTSEEAQRKSSPRCPVQVLQGSQSSIPTLYSTEDDLGSEEDVLPCKQSISPGAKISGRKEAFQERTGDGDEESWV</sequence>
<dbReference type="GO" id="GO:1904825">
    <property type="term" value="P:protein localization to microtubule plus-end"/>
    <property type="evidence" value="ECO:0007669"/>
    <property type="project" value="TreeGrafter"/>
</dbReference>
<name>A0AAD8CWR5_ACIOX</name>
<dbReference type="CDD" id="cd21268">
    <property type="entry name" value="CH_GAS2L1_2"/>
    <property type="match status" value="1"/>
</dbReference>
<dbReference type="SMART" id="SM00243">
    <property type="entry name" value="GAS2"/>
    <property type="match status" value="1"/>
</dbReference>
<dbReference type="Gene3D" id="1.10.418.10">
    <property type="entry name" value="Calponin-like domain"/>
    <property type="match status" value="1"/>
</dbReference>
<dbReference type="PANTHER" id="PTHR46756:SF21">
    <property type="entry name" value="GAS2-LIKE PROTEIN 2"/>
    <property type="match status" value="1"/>
</dbReference>
<feature type="compositionally biased region" description="Polar residues" evidence="5">
    <location>
        <begin position="503"/>
        <end position="516"/>
    </location>
</feature>
<dbReference type="GO" id="GO:0008017">
    <property type="term" value="F:microtubule binding"/>
    <property type="evidence" value="ECO:0007669"/>
    <property type="project" value="InterPro"/>
</dbReference>
<feature type="compositionally biased region" description="Basic and acidic residues" evidence="5">
    <location>
        <begin position="997"/>
        <end position="1008"/>
    </location>
</feature>
<feature type="domain" description="Calponin-homology (CH)" evidence="6">
    <location>
        <begin position="22"/>
        <end position="149"/>
    </location>
</feature>
<feature type="region of interest" description="Disordered" evidence="5">
    <location>
        <begin position="691"/>
        <end position="712"/>
    </location>
</feature>
<gene>
    <name evidence="8" type="primary">gas2l2.L</name>
    <name evidence="8" type="ORF">AOXY_G23296</name>
</gene>
<keyword evidence="2" id="KW-0963">Cytoplasm</keyword>
<keyword evidence="3" id="KW-0206">Cytoskeleton</keyword>
<dbReference type="PROSITE" id="PS50021">
    <property type="entry name" value="CH"/>
    <property type="match status" value="1"/>
</dbReference>
<dbReference type="GO" id="GO:0005737">
    <property type="term" value="C:cytoplasm"/>
    <property type="evidence" value="ECO:0007669"/>
    <property type="project" value="TreeGrafter"/>
</dbReference>
<feature type="compositionally biased region" description="Polar residues" evidence="5">
    <location>
        <begin position="740"/>
        <end position="759"/>
    </location>
</feature>
<dbReference type="PROSITE" id="PS51460">
    <property type="entry name" value="GAR"/>
    <property type="match status" value="1"/>
</dbReference>
<dbReference type="GO" id="GO:0035371">
    <property type="term" value="C:microtubule plus-end"/>
    <property type="evidence" value="ECO:0007669"/>
    <property type="project" value="TreeGrafter"/>
</dbReference>
<comment type="caution">
    <text evidence="8">The sequence shown here is derived from an EMBL/GenBank/DDBJ whole genome shotgun (WGS) entry which is preliminary data.</text>
</comment>
<evidence type="ECO:0000256" key="2">
    <source>
        <dbReference type="ARBA" id="ARBA00022490"/>
    </source>
</evidence>
<dbReference type="GO" id="GO:0031110">
    <property type="term" value="P:regulation of microtubule polymerization or depolymerization"/>
    <property type="evidence" value="ECO:0007669"/>
    <property type="project" value="TreeGrafter"/>
</dbReference>
<dbReference type="InterPro" id="IPR003108">
    <property type="entry name" value="GAR_dom"/>
</dbReference>
<evidence type="ECO:0000259" key="7">
    <source>
        <dbReference type="PROSITE" id="PS51460"/>
    </source>
</evidence>
<dbReference type="SMART" id="SM00033">
    <property type="entry name" value="CH"/>
    <property type="match status" value="1"/>
</dbReference>
<feature type="compositionally biased region" description="Polar residues" evidence="5">
    <location>
        <begin position="527"/>
        <end position="574"/>
    </location>
</feature>
<accession>A0AAD8CWR5</accession>
<keyword evidence="9" id="KW-1185">Reference proteome</keyword>
<dbReference type="Pfam" id="PF00307">
    <property type="entry name" value="CH"/>
    <property type="match status" value="1"/>
</dbReference>
<feature type="region of interest" description="Disordered" evidence="5">
    <location>
        <begin position="805"/>
        <end position="1015"/>
    </location>
</feature>
<dbReference type="GO" id="GO:0001578">
    <property type="term" value="P:microtubule bundle formation"/>
    <property type="evidence" value="ECO:0007669"/>
    <property type="project" value="TreeGrafter"/>
</dbReference>
<dbReference type="GO" id="GO:0001725">
    <property type="term" value="C:stress fiber"/>
    <property type="evidence" value="ECO:0007669"/>
    <property type="project" value="TreeGrafter"/>
</dbReference>
<dbReference type="InterPro" id="IPR001715">
    <property type="entry name" value="CH_dom"/>
</dbReference>
<dbReference type="GO" id="GO:0005884">
    <property type="term" value="C:actin filament"/>
    <property type="evidence" value="ECO:0007669"/>
    <property type="project" value="TreeGrafter"/>
</dbReference>
<feature type="region of interest" description="Disordered" evidence="5">
    <location>
        <begin position="736"/>
        <end position="759"/>
    </location>
</feature>
<protein>
    <submittedName>
        <fullName evidence="8">GAS2-like protein 2A</fullName>
    </submittedName>
</protein>
<dbReference type="Proteomes" id="UP001230051">
    <property type="component" value="Unassembled WGS sequence"/>
</dbReference>
<feature type="compositionally biased region" description="Basic and acidic residues" evidence="5">
    <location>
        <begin position="834"/>
        <end position="848"/>
    </location>
</feature>
<feature type="compositionally biased region" description="Basic and acidic residues" evidence="5">
    <location>
        <begin position="912"/>
        <end position="922"/>
    </location>
</feature>
<dbReference type="AlphaFoldDB" id="A0AAD8CWR5"/>
<evidence type="ECO:0000256" key="5">
    <source>
        <dbReference type="SAM" id="MobiDB-lite"/>
    </source>
</evidence>
<evidence type="ECO:0000256" key="4">
    <source>
        <dbReference type="ARBA" id="ARBA00038441"/>
    </source>
</evidence>
<feature type="compositionally biased region" description="Acidic residues" evidence="5">
    <location>
        <begin position="972"/>
        <end position="982"/>
    </location>
</feature>
<dbReference type="Pfam" id="PF02187">
    <property type="entry name" value="GAS2"/>
    <property type="match status" value="1"/>
</dbReference>
<evidence type="ECO:0000259" key="6">
    <source>
        <dbReference type="PROSITE" id="PS50021"/>
    </source>
</evidence>
<dbReference type="Gene3D" id="3.30.920.20">
    <property type="entry name" value="Gas2-like domain"/>
    <property type="match status" value="1"/>
</dbReference>
<feature type="compositionally biased region" description="Low complexity" evidence="5">
    <location>
        <begin position="327"/>
        <end position="349"/>
    </location>
</feature>
<dbReference type="FunFam" id="3.30.920.20:FF:000004">
    <property type="entry name" value="GAS2-like protein 1 isoform X1"/>
    <property type="match status" value="1"/>
</dbReference>
<comment type="subcellular location">
    <subcellularLocation>
        <location evidence="1">Cytoplasm</location>
        <location evidence="1">Cytoskeleton</location>
    </subcellularLocation>
</comment>
<comment type="similarity">
    <text evidence="4">Belongs to the GAS2 family.</text>
</comment>
<feature type="compositionally biased region" description="Polar residues" evidence="5">
    <location>
        <begin position="444"/>
        <end position="476"/>
    </location>
</feature>
<feature type="region of interest" description="Disordered" evidence="5">
    <location>
        <begin position="312"/>
        <end position="600"/>
    </location>
</feature>